<keyword evidence="2" id="KW-1185">Reference proteome</keyword>
<protein>
    <submittedName>
        <fullName evidence="1">DUF2171 domain-containing protein</fullName>
    </submittedName>
</protein>
<organism evidence="1 2">
    <name type="scientific">Tenebrionibacter intestinalis</name>
    <dbReference type="NCBI Taxonomy" id="2799638"/>
    <lineage>
        <taxon>Bacteria</taxon>
        <taxon>Pseudomonadati</taxon>
        <taxon>Pseudomonadota</taxon>
        <taxon>Gammaproteobacteria</taxon>
        <taxon>Enterobacterales</taxon>
        <taxon>Enterobacteriaceae</taxon>
        <taxon>Tenebrionibacter/Tenebrionicola group</taxon>
        <taxon>Tenebrionibacter</taxon>
    </lineage>
</organism>
<dbReference type="Proteomes" id="UP000659047">
    <property type="component" value="Unassembled WGS sequence"/>
</dbReference>
<evidence type="ECO:0000313" key="2">
    <source>
        <dbReference type="Proteomes" id="UP000659047"/>
    </source>
</evidence>
<proteinExistence type="predicted"/>
<dbReference type="RefSeq" id="WP_238714453.1">
    <property type="nucleotide sequence ID" value="NZ_JAEPBH010000034.1"/>
</dbReference>
<dbReference type="Pfam" id="PF09939">
    <property type="entry name" value="DUF2171"/>
    <property type="match status" value="1"/>
</dbReference>
<name>A0A8K0V6D8_9ENTR</name>
<evidence type="ECO:0000313" key="1">
    <source>
        <dbReference type="EMBL" id="MBK4716248.1"/>
    </source>
</evidence>
<dbReference type="AlphaFoldDB" id="A0A8K0V6D8"/>
<gene>
    <name evidence="1" type="ORF">JJB97_13110</name>
</gene>
<accession>A0A8K0V6D8</accession>
<sequence length="78" mass="8519">MVSKNDIKEHASVIASCGSHVGTVDHMEGEDSIKLTRSDAEANGQHHVIPLSWVEKVEGNNVILNKDKSEVQQGWKAV</sequence>
<dbReference type="EMBL" id="JAEPBH010000034">
    <property type="protein sequence ID" value="MBK4716248.1"/>
    <property type="molecule type" value="Genomic_DNA"/>
</dbReference>
<reference evidence="1" key="1">
    <citation type="submission" date="2021-01" db="EMBL/GenBank/DDBJ databases">
        <title>Intestinitalea alba gen. nov., sp. nov., a novel genus of the family Enterobacteriaceae, isolated from the gut of the plastic-eating mealworm Tenebrio molitor L.</title>
        <authorList>
            <person name="Yang Y."/>
        </authorList>
    </citation>
    <scope>NUCLEOTIDE SEQUENCE</scope>
    <source>
        <strain evidence="1">BIT-L3</strain>
    </source>
</reference>
<dbReference type="InterPro" id="IPR018684">
    <property type="entry name" value="DUF2171"/>
</dbReference>
<comment type="caution">
    <text evidence="1">The sequence shown here is derived from an EMBL/GenBank/DDBJ whole genome shotgun (WGS) entry which is preliminary data.</text>
</comment>